<dbReference type="InterPro" id="IPR036928">
    <property type="entry name" value="AS_sf"/>
</dbReference>
<name>A0ABW1AZ97_9ACTN</name>
<feature type="region of interest" description="Disordered" evidence="1">
    <location>
        <begin position="41"/>
        <end position="62"/>
    </location>
</feature>
<dbReference type="EMBL" id="JBHSNZ010000001">
    <property type="protein sequence ID" value="MFC5806174.1"/>
    <property type="molecule type" value="Genomic_DNA"/>
</dbReference>
<dbReference type="SUPFAM" id="SSF75304">
    <property type="entry name" value="Amidase signature (AS) enzymes"/>
    <property type="match status" value="1"/>
</dbReference>
<protein>
    <recommendedName>
        <fullName evidence="4">Amidase domain-containing protein</fullName>
    </recommendedName>
</protein>
<proteinExistence type="predicted"/>
<dbReference type="RefSeq" id="WP_272168506.1">
    <property type="nucleotide sequence ID" value="NZ_JAQOSL010000004.1"/>
</dbReference>
<gene>
    <name evidence="2" type="ORF">ACFQGO_01370</name>
</gene>
<evidence type="ECO:0008006" key="4">
    <source>
        <dbReference type="Google" id="ProtNLM"/>
    </source>
</evidence>
<evidence type="ECO:0000313" key="2">
    <source>
        <dbReference type="EMBL" id="MFC5806174.1"/>
    </source>
</evidence>
<organism evidence="2 3">
    <name type="scientific">Streptomyces heilongjiangensis</name>
    <dbReference type="NCBI Taxonomy" id="945052"/>
    <lineage>
        <taxon>Bacteria</taxon>
        <taxon>Bacillati</taxon>
        <taxon>Actinomycetota</taxon>
        <taxon>Actinomycetes</taxon>
        <taxon>Kitasatosporales</taxon>
        <taxon>Streptomycetaceae</taxon>
        <taxon>Streptomyces</taxon>
    </lineage>
</organism>
<accession>A0ABW1AZ97</accession>
<dbReference type="Gene3D" id="3.90.1300.10">
    <property type="entry name" value="Amidase signature (AS) domain"/>
    <property type="match status" value="1"/>
</dbReference>
<sequence>MGSRHPVLNVPSGRAGNGVPTVVQVVARPYDDPAALRLGAAAEARLGPRSDPGRRPGLAHQG</sequence>
<dbReference type="Proteomes" id="UP001596112">
    <property type="component" value="Unassembled WGS sequence"/>
</dbReference>
<evidence type="ECO:0000256" key="1">
    <source>
        <dbReference type="SAM" id="MobiDB-lite"/>
    </source>
</evidence>
<reference evidence="3" key="1">
    <citation type="journal article" date="2019" name="Int. J. Syst. Evol. Microbiol.">
        <title>The Global Catalogue of Microorganisms (GCM) 10K type strain sequencing project: providing services to taxonomists for standard genome sequencing and annotation.</title>
        <authorList>
            <consortium name="The Broad Institute Genomics Platform"/>
            <consortium name="The Broad Institute Genome Sequencing Center for Infectious Disease"/>
            <person name="Wu L."/>
            <person name="Ma J."/>
        </authorList>
    </citation>
    <scope>NUCLEOTIDE SEQUENCE [LARGE SCALE GENOMIC DNA]</scope>
    <source>
        <strain evidence="3">JCM 9918</strain>
    </source>
</reference>
<evidence type="ECO:0000313" key="3">
    <source>
        <dbReference type="Proteomes" id="UP001596112"/>
    </source>
</evidence>
<comment type="caution">
    <text evidence="2">The sequence shown here is derived from an EMBL/GenBank/DDBJ whole genome shotgun (WGS) entry which is preliminary data.</text>
</comment>
<keyword evidence="3" id="KW-1185">Reference proteome</keyword>